<gene>
    <name evidence="2" type="ORF">COW99_01140</name>
</gene>
<proteinExistence type="predicted"/>
<dbReference type="InterPro" id="IPR010982">
    <property type="entry name" value="Lambda_DNA-bd_dom_sf"/>
</dbReference>
<dbReference type="GO" id="GO:0003677">
    <property type="term" value="F:DNA binding"/>
    <property type="evidence" value="ECO:0007669"/>
    <property type="project" value="InterPro"/>
</dbReference>
<name>A0A2H0BWD9_9BACT</name>
<dbReference type="InterPro" id="IPR013783">
    <property type="entry name" value="Ig-like_fold"/>
</dbReference>
<keyword evidence="1" id="KW-1133">Transmembrane helix</keyword>
<accession>A0A2H0BWD9</accession>
<protein>
    <recommendedName>
        <fullName evidence="4">HTH cro/C1-type domain-containing protein</fullName>
    </recommendedName>
</protein>
<dbReference type="PANTHER" id="PTHR34475">
    <property type="match status" value="1"/>
</dbReference>
<dbReference type="InterPro" id="IPR050400">
    <property type="entry name" value="Bact_Cytoskel_RodZ"/>
</dbReference>
<evidence type="ECO:0000256" key="1">
    <source>
        <dbReference type="SAM" id="Phobius"/>
    </source>
</evidence>
<dbReference type="Gene3D" id="1.10.260.40">
    <property type="entry name" value="lambda repressor-like DNA-binding domains"/>
    <property type="match status" value="1"/>
</dbReference>
<comment type="caution">
    <text evidence="2">The sequence shown here is derived from an EMBL/GenBank/DDBJ whole genome shotgun (WGS) entry which is preliminary data.</text>
</comment>
<sequence length="212" mass="23912">MKTAGGLLSSRRKQLELSVEDVENKLRIRKQYLLAIERDDFTIFSSPNYIRGFIKNYSEFLDLDSVKVLAVFRRQYADGQVGEIMPEGMHSPLDNPLLKITPQRAVVVSVLLILLIFFAYLFNQARGLLGAPILELVEPAQDQVINVGQLTFKGKVNPEAELFLNGKEKKVSQGGDFMIEVGVIEGVNEFVLEAVNKNGKVSRIERNIRYQP</sequence>
<feature type="transmembrane region" description="Helical" evidence="1">
    <location>
        <begin position="105"/>
        <end position="122"/>
    </location>
</feature>
<organism evidence="2 3">
    <name type="scientific">Candidatus Roizmanbacteria bacterium CG22_combo_CG10-13_8_21_14_all_38_20</name>
    <dbReference type="NCBI Taxonomy" id="1974862"/>
    <lineage>
        <taxon>Bacteria</taxon>
        <taxon>Candidatus Roizmaniibacteriota</taxon>
    </lineage>
</organism>
<dbReference type="AlphaFoldDB" id="A0A2H0BWD9"/>
<evidence type="ECO:0000313" key="2">
    <source>
        <dbReference type="EMBL" id="PIP61987.1"/>
    </source>
</evidence>
<evidence type="ECO:0008006" key="4">
    <source>
        <dbReference type="Google" id="ProtNLM"/>
    </source>
</evidence>
<dbReference type="PANTHER" id="PTHR34475:SF1">
    <property type="entry name" value="CYTOSKELETON PROTEIN RODZ"/>
    <property type="match status" value="1"/>
</dbReference>
<keyword evidence="1" id="KW-0472">Membrane</keyword>
<reference evidence="2 3" key="1">
    <citation type="submission" date="2017-09" db="EMBL/GenBank/DDBJ databases">
        <title>Depth-based differentiation of microbial function through sediment-hosted aquifers and enrichment of novel symbionts in the deep terrestrial subsurface.</title>
        <authorList>
            <person name="Probst A.J."/>
            <person name="Ladd B."/>
            <person name="Jarett J.K."/>
            <person name="Geller-Mcgrath D.E."/>
            <person name="Sieber C.M."/>
            <person name="Emerson J.B."/>
            <person name="Anantharaman K."/>
            <person name="Thomas B.C."/>
            <person name="Malmstrom R."/>
            <person name="Stieglmeier M."/>
            <person name="Klingl A."/>
            <person name="Woyke T."/>
            <person name="Ryan C.M."/>
            <person name="Banfield J.F."/>
        </authorList>
    </citation>
    <scope>NUCLEOTIDE SEQUENCE [LARGE SCALE GENOMIC DNA]</scope>
    <source>
        <strain evidence="2">CG22_combo_CG10-13_8_21_14_all_38_20</strain>
    </source>
</reference>
<dbReference type="Proteomes" id="UP000231246">
    <property type="component" value="Unassembled WGS sequence"/>
</dbReference>
<keyword evidence="1" id="KW-0812">Transmembrane</keyword>
<dbReference type="Pfam" id="PF13413">
    <property type="entry name" value="HTH_25"/>
    <property type="match status" value="1"/>
</dbReference>
<dbReference type="EMBL" id="PCTA01000009">
    <property type="protein sequence ID" value="PIP61987.1"/>
    <property type="molecule type" value="Genomic_DNA"/>
</dbReference>
<evidence type="ECO:0000313" key="3">
    <source>
        <dbReference type="Proteomes" id="UP000231246"/>
    </source>
</evidence>
<dbReference type="Gene3D" id="2.60.40.10">
    <property type="entry name" value="Immunoglobulins"/>
    <property type="match status" value="1"/>
</dbReference>